<gene>
    <name evidence="1" type="primary">ISYNA1A</name>
    <name evidence="1" type="ORF">GOODEAATRI_010083</name>
</gene>
<proteinExistence type="predicted"/>
<accession>A0ABV0NJ10</accession>
<evidence type="ECO:0000313" key="1">
    <source>
        <dbReference type="EMBL" id="MEQ2171379.1"/>
    </source>
</evidence>
<dbReference type="Proteomes" id="UP001476798">
    <property type="component" value="Unassembled WGS sequence"/>
</dbReference>
<dbReference type="InterPro" id="IPR036291">
    <property type="entry name" value="NAD(P)-bd_dom_sf"/>
</dbReference>
<dbReference type="SUPFAM" id="SSF51735">
    <property type="entry name" value="NAD(P)-binding Rossmann-fold domains"/>
    <property type="match status" value="1"/>
</dbReference>
<sequence>MGTRDWFVSEDSDALGRRVYYQAQPAAATRHYQAIRLELSSRITYNETNSVTPRSTEMTFRTERRVPRLGVMLVGWGGNNGTTVTAAVLANKLGLTWRTKNGEKASTVCLGSGLEGEVNVPFRDLLPMVHPNDIVFDGMENPRHSSHGFIAKT</sequence>
<comment type="caution">
    <text evidence="1">The sequence shown here is derived from an EMBL/GenBank/DDBJ whole genome shotgun (WGS) entry which is preliminary data.</text>
</comment>
<evidence type="ECO:0000313" key="2">
    <source>
        <dbReference type="Proteomes" id="UP001476798"/>
    </source>
</evidence>
<dbReference type="InterPro" id="IPR002587">
    <property type="entry name" value="Myo-inos-1-P_Synthase"/>
</dbReference>
<dbReference type="EMBL" id="JAHRIO010040561">
    <property type="protein sequence ID" value="MEQ2171379.1"/>
    <property type="molecule type" value="Genomic_DNA"/>
</dbReference>
<name>A0ABV0NJ10_9TELE</name>
<reference evidence="1 2" key="1">
    <citation type="submission" date="2021-06" db="EMBL/GenBank/DDBJ databases">
        <authorList>
            <person name="Palmer J.M."/>
        </authorList>
    </citation>
    <scope>NUCLEOTIDE SEQUENCE [LARGE SCALE GENOMIC DNA]</scope>
    <source>
        <strain evidence="1 2">GA_2019</strain>
        <tissue evidence="1">Muscle</tissue>
    </source>
</reference>
<protein>
    <submittedName>
        <fullName evidence="1">Inositol-3-phosphate synthase 1-A</fullName>
    </submittedName>
</protein>
<dbReference type="Gene3D" id="3.40.50.720">
    <property type="entry name" value="NAD(P)-binding Rossmann-like Domain"/>
    <property type="match status" value="1"/>
</dbReference>
<organism evidence="1 2">
    <name type="scientific">Goodea atripinnis</name>
    <dbReference type="NCBI Taxonomy" id="208336"/>
    <lineage>
        <taxon>Eukaryota</taxon>
        <taxon>Metazoa</taxon>
        <taxon>Chordata</taxon>
        <taxon>Craniata</taxon>
        <taxon>Vertebrata</taxon>
        <taxon>Euteleostomi</taxon>
        <taxon>Actinopterygii</taxon>
        <taxon>Neopterygii</taxon>
        <taxon>Teleostei</taxon>
        <taxon>Neoteleostei</taxon>
        <taxon>Acanthomorphata</taxon>
        <taxon>Ovalentaria</taxon>
        <taxon>Atherinomorphae</taxon>
        <taxon>Cyprinodontiformes</taxon>
        <taxon>Goodeidae</taxon>
        <taxon>Goodea</taxon>
    </lineage>
</organism>
<dbReference type="Pfam" id="PF07994">
    <property type="entry name" value="NAD_binding_5"/>
    <property type="match status" value="1"/>
</dbReference>
<keyword evidence="2" id="KW-1185">Reference proteome</keyword>
<dbReference type="PANTHER" id="PTHR11510">
    <property type="entry name" value="MYO-INOSITOL-1 PHOSPHATE SYNTHASE"/>
    <property type="match status" value="1"/>
</dbReference>